<dbReference type="InParanoid" id="A0A540VDZ5"/>
<comment type="caution">
    <text evidence="7">The sequence shown here is derived from an EMBL/GenBank/DDBJ whole genome shotgun (WGS) entry which is preliminary data.</text>
</comment>
<name>A0A540VDZ5_9CHLR</name>
<evidence type="ECO:0000313" key="7">
    <source>
        <dbReference type="EMBL" id="TQE94976.1"/>
    </source>
</evidence>
<dbReference type="InterPro" id="IPR006977">
    <property type="entry name" value="Yip1_dom"/>
</dbReference>
<dbReference type="AlphaFoldDB" id="A0A540VDZ5"/>
<sequence>MIMPSKDSRQDWRCCAPGRRILYGLPSIGVFMLQPRSYPELIGKALMLEADPFIVMVDDDNPWVEGLFMIVVVGVAVGAAHLVGGLLAAASLPPAQAVFQELVQAWRQLNLEPAVGEAWLQEAWGWLTLVTGYGSGWFRLLALLTVPLGLLIQWVFAGLVSHGVALALDGRGSLNQMLGASALMVAPQVLRLVHIVPFTTVSNLLLTTWALLVLYRAVAVAHELPWQRAVVAALAPVIAVIFLAGVAGTLLGLFLILGGGR</sequence>
<accession>A0A540VDZ5</accession>
<evidence type="ECO:0000313" key="8">
    <source>
        <dbReference type="Proteomes" id="UP000317371"/>
    </source>
</evidence>
<dbReference type="Pfam" id="PF04893">
    <property type="entry name" value="Yip1"/>
    <property type="match status" value="1"/>
</dbReference>
<dbReference type="Proteomes" id="UP000317371">
    <property type="component" value="Unassembled WGS sequence"/>
</dbReference>
<keyword evidence="8" id="KW-1185">Reference proteome</keyword>
<feature type="transmembrane region" description="Helical" evidence="5">
    <location>
        <begin position="189"/>
        <end position="218"/>
    </location>
</feature>
<reference evidence="7 8" key="1">
    <citation type="submission" date="2019-06" db="EMBL/GenBank/DDBJ databases">
        <title>Genome sequence of Litorilinea aerophila BAA-2444.</title>
        <authorList>
            <person name="Maclea K.S."/>
            <person name="Maurais E.G."/>
            <person name="Iannazzi L.C."/>
        </authorList>
    </citation>
    <scope>NUCLEOTIDE SEQUENCE [LARGE SCALE GENOMIC DNA]</scope>
    <source>
        <strain evidence="7 8">ATCC BAA-2444</strain>
    </source>
</reference>
<feature type="domain" description="Yip1" evidence="6">
    <location>
        <begin position="56"/>
        <end position="245"/>
    </location>
</feature>
<comment type="subcellular location">
    <subcellularLocation>
        <location evidence="1">Membrane</location>
        <topology evidence="1">Multi-pass membrane protein</topology>
    </subcellularLocation>
</comment>
<gene>
    <name evidence="7" type="ORF">FKZ61_14305</name>
</gene>
<evidence type="ECO:0000256" key="2">
    <source>
        <dbReference type="ARBA" id="ARBA00022692"/>
    </source>
</evidence>
<evidence type="ECO:0000256" key="1">
    <source>
        <dbReference type="ARBA" id="ARBA00004141"/>
    </source>
</evidence>
<feature type="transmembrane region" description="Helical" evidence="5">
    <location>
        <begin position="137"/>
        <end position="168"/>
    </location>
</feature>
<keyword evidence="4 5" id="KW-0472">Membrane</keyword>
<keyword evidence="3 5" id="KW-1133">Transmembrane helix</keyword>
<feature type="transmembrane region" description="Helical" evidence="5">
    <location>
        <begin position="230"/>
        <end position="257"/>
    </location>
</feature>
<dbReference type="OrthoDB" id="9897300at2"/>
<protein>
    <submittedName>
        <fullName evidence="7">YIP1 family protein</fullName>
    </submittedName>
</protein>
<evidence type="ECO:0000256" key="5">
    <source>
        <dbReference type="SAM" id="Phobius"/>
    </source>
</evidence>
<proteinExistence type="predicted"/>
<organism evidence="7 8">
    <name type="scientific">Litorilinea aerophila</name>
    <dbReference type="NCBI Taxonomy" id="1204385"/>
    <lineage>
        <taxon>Bacteria</taxon>
        <taxon>Bacillati</taxon>
        <taxon>Chloroflexota</taxon>
        <taxon>Caldilineae</taxon>
        <taxon>Caldilineales</taxon>
        <taxon>Caldilineaceae</taxon>
        <taxon>Litorilinea</taxon>
    </lineage>
</organism>
<evidence type="ECO:0000256" key="4">
    <source>
        <dbReference type="ARBA" id="ARBA00023136"/>
    </source>
</evidence>
<keyword evidence="2 5" id="KW-0812">Transmembrane</keyword>
<evidence type="ECO:0000256" key="3">
    <source>
        <dbReference type="ARBA" id="ARBA00022989"/>
    </source>
</evidence>
<feature type="transmembrane region" description="Helical" evidence="5">
    <location>
        <begin position="66"/>
        <end position="90"/>
    </location>
</feature>
<evidence type="ECO:0000259" key="6">
    <source>
        <dbReference type="Pfam" id="PF04893"/>
    </source>
</evidence>
<dbReference type="GO" id="GO:0016020">
    <property type="term" value="C:membrane"/>
    <property type="evidence" value="ECO:0007669"/>
    <property type="project" value="UniProtKB-SubCell"/>
</dbReference>
<dbReference type="EMBL" id="VIGC01000018">
    <property type="protein sequence ID" value="TQE94976.1"/>
    <property type="molecule type" value="Genomic_DNA"/>
</dbReference>